<sequence length="58" mass="5623">MTEVRARWSAGRLGPAAAALLLAGGAAALAVTAPHPALLPAAAAVLAWTTGYGKSDAP</sequence>
<evidence type="ECO:0000313" key="2">
    <source>
        <dbReference type="Proteomes" id="UP000237846"/>
    </source>
</evidence>
<protein>
    <submittedName>
        <fullName evidence="1">Uncharacterized protein</fullName>
    </submittedName>
</protein>
<keyword evidence="2" id="KW-1185">Reference proteome</keyword>
<name>A0A2T0Q2N9_9ACTN</name>
<dbReference type="RefSeq" id="WP_170141033.1">
    <property type="nucleotide sequence ID" value="NZ_PVZC01000005.1"/>
</dbReference>
<dbReference type="AlphaFoldDB" id="A0A2T0Q2N9"/>
<dbReference type="EMBL" id="PVZC01000005">
    <property type="protein sequence ID" value="PRX98062.1"/>
    <property type="molecule type" value="Genomic_DNA"/>
</dbReference>
<comment type="caution">
    <text evidence="1">The sequence shown here is derived from an EMBL/GenBank/DDBJ whole genome shotgun (WGS) entry which is preliminary data.</text>
</comment>
<dbReference type="Proteomes" id="UP000237846">
    <property type="component" value="Unassembled WGS sequence"/>
</dbReference>
<reference evidence="1 2" key="1">
    <citation type="submission" date="2018-03" db="EMBL/GenBank/DDBJ databases">
        <title>Genomic Encyclopedia of Archaeal and Bacterial Type Strains, Phase II (KMG-II): from individual species to whole genera.</title>
        <authorList>
            <person name="Goeker M."/>
        </authorList>
    </citation>
    <scope>NUCLEOTIDE SEQUENCE [LARGE SCALE GENOMIC DNA]</scope>
    <source>
        <strain evidence="1 2">DSM 45601</strain>
    </source>
</reference>
<proteinExistence type="predicted"/>
<organism evidence="1 2">
    <name type="scientific">Allonocardiopsis opalescens</name>
    <dbReference type="NCBI Taxonomy" id="1144618"/>
    <lineage>
        <taxon>Bacteria</taxon>
        <taxon>Bacillati</taxon>
        <taxon>Actinomycetota</taxon>
        <taxon>Actinomycetes</taxon>
        <taxon>Streptosporangiales</taxon>
        <taxon>Allonocardiopsis</taxon>
    </lineage>
</organism>
<accession>A0A2T0Q2N9</accession>
<evidence type="ECO:0000313" key="1">
    <source>
        <dbReference type="EMBL" id="PRX98062.1"/>
    </source>
</evidence>
<gene>
    <name evidence="1" type="ORF">CLV72_105415</name>
</gene>